<name>A0AAD5IJQ5_ACENE</name>
<reference evidence="1" key="1">
    <citation type="journal article" date="2022" name="Plant J.">
        <title>Strategies of tolerance reflected in two North American maple genomes.</title>
        <authorList>
            <person name="McEvoy S.L."/>
            <person name="Sezen U.U."/>
            <person name="Trouern-Trend A."/>
            <person name="McMahon S.M."/>
            <person name="Schaberg P.G."/>
            <person name="Yang J."/>
            <person name="Wegrzyn J.L."/>
            <person name="Swenson N.G."/>
        </authorList>
    </citation>
    <scope>NUCLEOTIDE SEQUENCE</scope>
    <source>
        <strain evidence="1">91603</strain>
    </source>
</reference>
<evidence type="ECO:0000313" key="1">
    <source>
        <dbReference type="EMBL" id="KAI9165643.1"/>
    </source>
</evidence>
<reference evidence="1" key="2">
    <citation type="submission" date="2023-02" db="EMBL/GenBank/DDBJ databases">
        <authorList>
            <person name="Swenson N.G."/>
            <person name="Wegrzyn J.L."/>
            <person name="Mcevoy S.L."/>
        </authorList>
    </citation>
    <scope>NUCLEOTIDE SEQUENCE</scope>
    <source>
        <strain evidence="1">91603</strain>
        <tissue evidence="1">Leaf</tissue>
    </source>
</reference>
<keyword evidence="2" id="KW-1185">Reference proteome</keyword>
<accession>A0AAD5IJQ5</accession>
<sequence length="94" mass="11266">MGYVQKFQKLCQMKKKWSLKDTQIPRRVSQYLDPLLGLRWTKQVRLFYLSSQARELTMLEWWSIRFVSPASENLGLLNLLQRSSYKLKSARKVQ</sequence>
<dbReference type="AlphaFoldDB" id="A0AAD5IJQ5"/>
<dbReference type="Proteomes" id="UP001064489">
    <property type="component" value="Chromosome 10"/>
</dbReference>
<gene>
    <name evidence="1" type="ORF">LWI28_017904</name>
</gene>
<dbReference type="EMBL" id="JAJSOW010000105">
    <property type="protein sequence ID" value="KAI9165643.1"/>
    <property type="molecule type" value="Genomic_DNA"/>
</dbReference>
<organism evidence="1 2">
    <name type="scientific">Acer negundo</name>
    <name type="common">Box elder</name>
    <dbReference type="NCBI Taxonomy" id="4023"/>
    <lineage>
        <taxon>Eukaryota</taxon>
        <taxon>Viridiplantae</taxon>
        <taxon>Streptophyta</taxon>
        <taxon>Embryophyta</taxon>
        <taxon>Tracheophyta</taxon>
        <taxon>Spermatophyta</taxon>
        <taxon>Magnoliopsida</taxon>
        <taxon>eudicotyledons</taxon>
        <taxon>Gunneridae</taxon>
        <taxon>Pentapetalae</taxon>
        <taxon>rosids</taxon>
        <taxon>malvids</taxon>
        <taxon>Sapindales</taxon>
        <taxon>Sapindaceae</taxon>
        <taxon>Hippocastanoideae</taxon>
        <taxon>Acereae</taxon>
        <taxon>Acer</taxon>
    </lineage>
</organism>
<proteinExistence type="predicted"/>
<comment type="caution">
    <text evidence="1">The sequence shown here is derived from an EMBL/GenBank/DDBJ whole genome shotgun (WGS) entry which is preliminary data.</text>
</comment>
<protein>
    <submittedName>
        <fullName evidence="1">Uncharacterized protein</fullName>
    </submittedName>
</protein>
<evidence type="ECO:0000313" key="2">
    <source>
        <dbReference type="Proteomes" id="UP001064489"/>
    </source>
</evidence>